<evidence type="ECO:0000313" key="2">
    <source>
        <dbReference type="EMBL" id="GFO35232.1"/>
    </source>
</evidence>
<dbReference type="Proteomes" id="UP000735302">
    <property type="component" value="Unassembled WGS sequence"/>
</dbReference>
<feature type="region of interest" description="Disordered" evidence="1">
    <location>
        <begin position="56"/>
        <end position="134"/>
    </location>
</feature>
<name>A0AAV4CTK7_9GAST</name>
<evidence type="ECO:0000313" key="3">
    <source>
        <dbReference type="Proteomes" id="UP000735302"/>
    </source>
</evidence>
<protein>
    <submittedName>
        <fullName evidence="2">Uncharacterized protein</fullName>
    </submittedName>
</protein>
<gene>
    <name evidence="2" type="ORF">PoB_006173700</name>
</gene>
<feature type="compositionally biased region" description="Low complexity" evidence="1">
    <location>
        <begin position="72"/>
        <end position="107"/>
    </location>
</feature>
<accession>A0AAV4CTK7</accession>
<organism evidence="2 3">
    <name type="scientific">Plakobranchus ocellatus</name>
    <dbReference type="NCBI Taxonomy" id="259542"/>
    <lineage>
        <taxon>Eukaryota</taxon>
        <taxon>Metazoa</taxon>
        <taxon>Spiralia</taxon>
        <taxon>Lophotrochozoa</taxon>
        <taxon>Mollusca</taxon>
        <taxon>Gastropoda</taxon>
        <taxon>Heterobranchia</taxon>
        <taxon>Euthyneura</taxon>
        <taxon>Panpulmonata</taxon>
        <taxon>Sacoglossa</taxon>
        <taxon>Placobranchoidea</taxon>
        <taxon>Plakobranchidae</taxon>
        <taxon>Plakobranchus</taxon>
    </lineage>
</organism>
<feature type="compositionally biased region" description="Polar residues" evidence="1">
    <location>
        <begin position="118"/>
        <end position="133"/>
    </location>
</feature>
<dbReference type="EMBL" id="BLXT01006999">
    <property type="protein sequence ID" value="GFO35232.1"/>
    <property type="molecule type" value="Genomic_DNA"/>
</dbReference>
<reference evidence="2 3" key="1">
    <citation type="journal article" date="2021" name="Elife">
        <title>Chloroplast acquisition without the gene transfer in kleptoplastic sea slugs, Plakobranchus ocellatus.</title>
        <authorList>
            <person name="Maeda T."/>
            <person name="Takahashi S."/>
            <person name="Yoshida T."/>
            <person name="Shimamura S."/>
            <person name="Takaki Y."/>
            <person name="Nagai Y."/>
            <person name="Toyoda A."/>
            <person name="Suzuki Y."/>
            <person name="Arimoto A."/>
            <person name="Ishii H."/>
            <person name="Satoh N."/>
            <person name="Nishiyama T."/>
            <person name="Hasebe M."/>
            <person name="Maruyama T."/>
            <person name="Minagawa J."/>
            <person name="Obokata J."/>
            <person name="Shigenobu S."/>
        </authorList>
    </citation>
    <scope>NUCLEOTIDE SEQUENCE [LARGE SCALE GENOMIC DNA]</scope>
</reference>
<dbReference type="AlphaFoldDB" id="A0AAV4CTK7"/>
<comment type="caution">
    <text evidence="2">The sequence shown here is derived from an EMBL/GenBank/DDBJ whole genome shotgun (WGS) entry which is preliminary data.</text>
</comment>
<sequence length="262" mass="28514">MGLGVQTDAPFPGIAATLDNLVREVRDLQCRVFELTYARFPPPQLCGQMIPWPAHSRTAPPHQPSAPSNMNPLSLFPSHLPPSRAVSHSTTRASSPSPPHSTSSPATRRNKNAGSVGVSRTPNQPLGPSSTTKAWRCTWVGPSSRHQLLSEKQSQTTSPRRRIESYVGKAQSVIGNLTLSAHCPAWGKHKSDGEGKTIETLTLDLGCKIENTGGPIRLAIRATEKYTAMDLTITSNDFTFPVVQWEVLKKGWDQITSRALAH</sequence>
<keyword evidence="3" id="KW-1185">Reference proteome</keyword>
<evidence type="ECO:0000256" key="1">
    <source>
        <dbReference type="SAM" id="MobiDB-lite"/>
    </source>
</evidence>
<proteinExistence type="predicted"/>